<dbReference type="Proteomes" id="UP001172680">
    <property type="component" value="Unassembled WGS sequence"/>
</dbReference>
<reference evidence="1" key="1">
    <citation type="submission" date="2022-10" db="EMBL/GenBank/DDBJ databases">
        <title>Culturing micro-colonial fungi from biological soil crusts in the Mojave desert and describing Neophaeococcomyces mojavensis, and introducing the new genera and species Taxawa tesnikishii.</title>
        <authorList>
            <person name="Kurbessoian T."/>
            <person name="Stajich J.E."/>
        </authorList>
    </citation>
    <scope>NUCLEOTIDE SEQUENCE</scope>
    <source>
        <strain evidence="1">JES_115</strain>
    </source>
</reference>
<comment type="caution">
    <text evidence="1">The sequence shown here is derived from an EMBL/GenBank/DDBJ whole genome shotgun (WGS) entry which is preliminary data.</text>
</comment>
<gene>
    <name evidence="1" type="ORF">H2199_001645</name>
</gene>
<keyword evidence="2" id="KW-1185">Reference proteome</keyword>
<accession>A0ACC2ZJY3</accession>
<proteinExistence type="predicted"/>
<evidence type="ECO:0000313" key="1">
    <source>
        <dbReference type="EMBL" id="KAJ9647869.1"/>
    </source>
</evidence>
<evidence type="ECO:0000313" key="2">
    <source>
        <dbReference type="Proteomes" id="UP001172680"/>
    </source>
</evidence>
<protein>
    <submittedName>
        <fullName evidence="1">Uncharacterized protein</fullName>
    </submittedName>
</protein>
<dbReference type="EMBL" id="JAPDRP010000004">
    <property type="protein sequence ID" value="KAJ9647869.1"/>
    <property type="molecule type" value="Genomic_DNA"/>
</dbReference>
<sequence length="1347" mass="149415">MDAYPPDYVAHNLPLVVLSGLGDESRLQDSGPVYKLLQENGTPIDSEIPTVTGERAEQLLQEFFKTDASDAPWNSRPVKSRGNLSGFRVRAVGRVGQTPLHRRVTAYVLIAGKEYILPARKANPPPASPSLSSPTSSSSGGAPAWVLHSPISPLSPDSPIFPDGVMTPLWVAKHQHHIPATLISFFDFASDPSRNSLHDNQLKSEINRIKGILTNSGYKTRYAVVLLSDKTILQAPDIEERLGNIRRATGLDPKNSLFFLPPDTSRVEVASFVHSVLVALQPLCVEYYRDLTKHARRKKGRGQIPPPTAPPTRGTSQTLSSQGWGARYEYKLGVFAEFRQEMDAAGRHYSFALDALLGPDGVFETTASWSPRWDEARLLADTTAMRILRCLLWNGLPTSAVQSWVNYRDRMRDLVDRRGKGSANYGWQAWESRWAKVMAETIQKVELPPFAISEPIRDPDVVPGGENVLFMPAEKSIPVGERLPPWHLLHHAGYWLSLSARHAIARRDIAEEIPEEDRTSPGQSPAHQVVNRYGTYDTYLVPEPHEESPLPSSSKKGFDHTSQIVDTLNEAINEFYARGQQRAVDRLQLDTGKALMHAGRYSNALNVLTPLWEGMSWRAERWWSLASQVTWALHGCAVRLQEAKTIVATEWELHSEFINSAPSHQYDLISCLNSLSARTKEKIEVSLTSKSTMSPFFTSFTYAHDEGHVGEPLRAQLVVQSRAQQNSAPIVLSAVKVGLTGSIEELQISHTPSSSESPSGPGKRLAMVEVELHENTNSKISHITSRLTGNTDLTFCPWQTKVFVFAINFKEAGDVSAVDGTLVVETERFILTYTSVVEEPESMPVWWYTARDALKTKRLRAASAASTKILPKPPKMQIFLPNLQTAYYTHEPVTLNIELFNGEDEETEAVLEVRFLGRSGSTLAFSWKSPEKAEQGSMIADQEDDANSEIDLSGHQVGKISPGARCTQSITFTTPPDPAEYTLEIKVLYHLITDLETPISKTLTTDFFFADPWEAAYDFSPRVHSDPWPSFFHVDEKQTLEAPAELSLDAAVGIAQTWLATARLENFAEEGLIVEDLSLVLQAVNGGAVCAISKEFPAGTETRIPRQELREYNFSLEVRKLTLEDRRPVSLDLRLDIKYRRKTGGASITTSKPCPRFIVPSSEPRVLCTASQSPTPATAPTPPLITLTYTLENPTLHFLAFDLTMEASEEFAFSGPKAGAVQLLPMSRQDVRFRILPLVRGAWISPQLRVVDRYFGKVLKVLPTEGLRADRGAVGYPSPLKEVDLPFVLSMLPQPAEILPQISKATARPSGKSSLQHTTSPLRWAAAASRGLSSKRISLCCYDMPAY</sequence>
<name>A0ACC2ZJY3_9PEZI</name>
<organism evidence="1 2">
    <name type="scientific">Coniosporium tulheliwenetii</name>
    <dbReference type="NCBI Taxonomy" id="3383036"/>
    <lineage>
        <taxon>Eukaryota</taxon>
        <taxon>Fungi</taxon>
        <taxon>Dikarya</taxon>
        <taxon>Ascomycota</taxon>
        <taxon>Pezizomycotina</taxon>
        <taxon>Dothideomycetes</taxon>
        <taxon>Dothideomycetes incertae sedis</taxon>
        <taxon>Coniosporium</taxon>
    </lineage>
</organism>